<keyword evidence="2" id="KW-1185">Reference proteome</keyword>
<dbReference type="AlphaFoldDB" id="A0A1L7D1A0"/>
<name>A0A1L7D1A0_9CORY</name>
<proteinExistence type="predicted"/>
<dbReference type="RefSeq" id="WP_075732737.1">
    <property type="nucleotide sequence ID" value="NZ_CP009249.1"/>
</dbReference>
<sequence length="67" mass="7521">MSKALYGTAVVSGDRLAFRDSAGKVSYIAKQDMNSDIEVIYSDPEALRVFNESLEDYADGRFVDFEF</sequence>
<gene>
    <name evidence="1" type="ORF">CPHO_01940</name>
</gene>
<dbReference type="OrthoDB" id="9916611at2"/>
<dbReference type="KEGG" id="cpho:CPHO_01940"/>
<organism evidence="1 2">
    <name type="scientific">Corynebacterium phocae</name>
    <dbReference type="NCBI Taxonomy" id="161895"/>
    <lineage>
        <taxon>Bacteria</taxon>
        <taxon>Bacillati</taxon>
        <taxon>Actinomycetota</taxon>
        <taxon>Actinomycetes</taxon>
        <taxon>Mycobacteriales</taxon>
        <taxon>Corynebacteriaceae</taxon>
        <taxon>Corynebacterium</taxon>
    </lineage>
</organism>
<accession>A0A1L7D1A0</accession>
<evidence type="ECO:0000313" key="2">
    <source>
        <dbReference type="Proteomes" id="UP000185491"/>
    </source>
</evidence>
<dbReference type="EMBL" id="CP009249">
    <property type="protein sequence ID" value="APT91870.1"/>
    <property type="molecule type" value="Genomic_DNA"/>
</dbReference>
<dbReference type="Proteomes" id="UP000185491">
    <property type="component" value="Chromosome"/>
</dbReference>
<reference evidence="1 2" key="1">
    <citation type="submission" date="2014-08" db="EMBL/GenBank/DDBJ databases">
        <title>Complete genome sequence of Corynebacterium phocae M408/89/1(T)(=DSM 44612(T)), isolated from the common seal (Phoca vitulina).</title>
        <authorList>
            <person name="Ruckert C."/>
            <person name="Albersmeier A."/>
            <person name="Winkler A."/>
            <person name="Kalinowski J."/>
        </authorList>
    </citation>
    <scope>NUCLEOTIDE SEQUENCE [LARGE SCALE GENOMIC DNA]</scope>
    <source>
        <strain evidence="1 2">M408/89/1</strain>
    </source>
</reference>
<evidence type="ECO:0000313" key="1">
    <source>
        <dbReference type="EMBL" id="APT91870.1"/>
    </source>
</evidence>
<protein>
    <submittedName>
        <fullName evidence="1">Uncharacterized protein</fullName>
    </submittedName>
</protein>